<dbReference type="Proteomes" id="UP001517247">
    <property type="component" value="Unassembled WGS sequence"/>
</dbReference>
<sequence>MSKKLTAAQIVAKAAANGYTFENLNAVIKVESGGIGFAADTGKIIIQFEPSWFRRKAPYTPSGKWSQNGVERQSQEWKAFNDAFSKNPNAAMESTSIGLMQVMGFHYKMLGFKTVGEMWDFAKVSEENQLELAIRFIKSNAKLDKALKEGDAATFAYYYNGSAYKQFKYDTRLIAAGMKKK</sequence>
<reference evidence="2 3" key="1">
    <citation type="submission" date="2024-12" db="EMBL/GenBank/DDBJ databases">
        <authorList>
            <person name="Hu S."/>
        </authorList>
    </citation>
    <scope>NUCLEOTIDE SEQUENCE [LARGE SCALE GENOMIC DNA]</scope>
    <source>
        <strain evidence="2 3">THG-T11</strain>
    </source>
</reference>
<dbReference type="EMBL" id="SSHJ02000001">
    <property type="protein sequence ID" value="MFN0254520.1"/>
    <property type="molecule type" value="Genomic_DNA"/>
</dbReference>
<name>A0ABW9J310_9SPHI</name>
<comment type="caution">
    <text evidence="2">The sequence shown here is derived from an EMBL/GenBank/DDBJ whole genome shotgun (WGS) entry which is preliminary data.</text>
</comment>
<organism evidence="2 3">
    <name type="scientific">Pedobacter ureilyticus</name>
    <dbReference type="NCBI Taxonomy" id="1393051"/>
    <lineage>
        <taxon>Bacteria</taxon>
        <taxon>Pseudomonadati</taxon>
        <taxon>Bacteroidota</taxon>
        <taxon>Sphingobacteriia</taxon>
        <taxon>Sphingobacteriales</taxon>
        <taxon>Sphingobacteriaceae</taxon>
        <taxon>Pedobacter</taxon>
    </lineage>
</organism>
<dbReference type="RefSeq" id="WP_138721669.1">
    <property type="nucleotide sequence ID" value="NZ_SSHJ02000001.1"/>
</dbReference>
<evidence type="ECO:0000313" key="2">
    <source>
        <dbReference type="EMBL" id="MFN0254520.1"/>
    </source>
</evidence>
<dbReference type="Pfam" id="PF11860">
    <property type="entry name" value="Muramidase"/>
    <property type="match status" value="1"/>
</dbReference>
<accession>A0ABW9J310</accession>
<feature type="domain" description="N-acetylmuramidase" evidence="1">
    <location>
        <begin position="22"/>
        <end position="176"/>
    </location>
</feature>
<evidence type="ECO:0000259" key="1">
    <source>
        <dbReference type="Pfam" id="PF11860"/>
    </source>
</evidence>
<dbReference type="InterPro" id="IPR024408">
    <property type="entry name" value="Muramidase"/>
</dbReference>
<evidence type="ECO:0000313" key="3">
    <source>
        <dbReference type="Proteomes" id="UP001517247"/>
    </source>
</evidence>
<protein>
    <submittedName>
        <fullName evidence="2">N-acetylmuramidase family protein</fullName>
    </submittedName>
</protein>
<keyword evidence="3" id="KW-1185">Reference proteome</keyword>
<proteinExistence type="predicted"/>
<gene>
    <name evidence="2" type="ORF">E6A44_003000</name>
</gene>